<name>A0A1H6E841_9ACTN</name>
<evidence type="ECO:0000313" key="6">
    <source>
        <dbReference type="EMBL" id="SEG93114.1"/>
    </source>
</evidence>
<evidence type="ECO:0000313" key="7">
    <source>
        <dbReference type="Proteomes" id="UP000236754"/>
    </source>
</evidence>
<dbReference type="Proteomes" id="UP000236754">
    <property type="component" value="Unassembled WGS sequence"/>
</dbReference>
<protein>
    <submittedName>
        <fullName evidence="6">Transcriptional regulator, TetR family</fullName>
    </submittedName>
</protein>
<dbReference type="InterPro" id="IPR025996">
    <property type="entry name" value="MT1864/Rv1816-like_C"/>
</dbReference>
<proteinExistence type="predicted"/>
<dbReference type="GO" id="GO:0003700">
    <property type="term" value="F:DNA-binding transcription factor activity"/>
    <property type="evidence" value="ECO:0007669"/>
    <property type="project" value="TreeGrafter"/>
</dbReference>
<dbReference type="Gene3D" id="1.10.357.10">
    <property type="entry name" value="Tetracycline Repressor, domain 2"/>
    <property type="match status" value="1"/>
</dbReference>
<dbReference type="InterPro" id="IPR001647">
    <property type="entry name" value="HTH_TetR"/>
</dbReference>
<dbReference type="Pfam" id="PF13305">
    <property type="entry name" value="TetR_C_33"/>
    <property type="match status" value="1"/>
</dbReference>
<evidence type="ECO:0000259" key="5">
    <source>
        <dbReference type="PROSITE" id="PS50977"/>
    </source>
</evidence>
<dbReference type="PRINTS" id="PR00455">
    <property type="entry name" value="HTHTETR"/>
</dbReference>
<dbReference type="PANTHER" id="PTHR30055">
    <property type="entry name" value="HTH-TYPE TRANSCRIPTIONAL REGULATOR RUTR"/>
    <property type="match status" value="1"/>
</dbReference>
<dbReference type="PROSITE" id="PS50977">
    <property type="entry name" value="HTH_TETR_2"/>
    <property type="match status" value="1"/>
</dbReference>
<dbReference type="AlphaFoldDB" id="A0A1H6E841"/>
<keyword evidence="7" id="KW-1185">Reference proteome</keyword>
<keyword evidence="3" id="KW-0804">Transcription</keyword>
<evidence type="ECO:0000256" key="1">
    <source>
        <dbReference type="ARBA" id="ARBA00023015"/>
    </source>
</evidence>
<dbReference type="SUPFAM" id="SSF46689">
    <property type="entry name" value="Homeodomain-like"/>
    <property type="match status" value="1"/>
</dbReference>
<dbReference type="SUPFAM" id="SSF48498">
    <property type="entry name" value="Tetracyclin repressor-like, C-terminal domain"/>
    <property type="match status" value="1"/>
</dbReference>
<dbReference type="EMBL" id="FNVU01000027">
    <property type="protein sequence ID" value="SEG93114.1"/>
    <property type="molecule type" value="Genomic_DNA"/>
</dbReference>
<evidence type="ECO:0000256" key="3">
    <source>
        <dbReference type="ARBA" id="ARBA00023163"/>
    </source>
</evidence>
<evidence type="ECO:0000256" key="2">
    <source>
        <dbReference type="ARBA" id="ARBA00023125"/>
    </source>
</evidence>
<dbReference type="Pfam" id="PF00440">
    <property type="entry name" value="TetR_N"/>
    <property type="match status" value="1"/>
</dbReference>
<evidence type="ECO:0000256" key="4">
    <source>
        <dbReference type="PROSITE-ProRule" id="PRU00335"/>
    </source>
</evidence>
<dbReference type="RefSeq" id="WP_160145188.1">
    <property type="nucleotide sequence ID" value="NZ_FNVU01000027.1"/>
</dbReference>
<keyword evidence="1" id="KW-0805">Transcription regulation</keyword>
<feature type="domain" description="HTH tetR-type" evidence="5">
    <location>
        <begin position="15"/>
        <end position="75"/>
    </location>
</feature>
<sequence>MEQTSAGRGGRYHHGALKESLIEGAQQLLAEKGATGFSLHELARRVGVSVAAPYRHFESRDALLGAVAARGYGQLLGILGESMGKATDPIDQLRLFGVCYMQFASDYPELFGIMFNDRYRSETEEAQRASFEPMIDFVEQAQHAGALTPDVPAPEIARFLWATAHGLTVLHLNGGFQALGIDGTAQALTDSAWSVFLAKAPGEDAT</sequence>
<reference evidence="6 7" key="1">
    <citation type="submission" date="2016-10" db="EMBL/GenBank/DDBJ databases">
        <authorList>
            <person name="de Groot N.N."/>
        </authorList>
    </citation>
    <scope>NUCLEOTIDE SEQUENCE [LARGE SCALE GENOMIC DNA]</scope>
    <source>
        <strain evidence="6 7">CGMCC 4.2023</strain>
    </source>
</reference>
<dbReference type="PANTHER" id="PTHR30055:SF220">
    <property type="entry name" value="TETR-FAMILY REGULATORY PROTEIN"/>
    <property type="match status" value="1"/>
</dbReference>
<organism evidence="6 7">
    <name type="scientific">Actinacidiphila yanglinensis</name>
    <dbReference type="NCBI Taxonomy" id="310779"/>
    <lineage>
        <taxon>Bacteria</taxon>
        <taxon>Bacillati</taxon>
        <taxon>Actinomycetota</taxon>
        <taxon>Actinomycetes</taxon>
        <taxon>Kitasatosporales</taxon>
        <taxon>Streptomycetaceae</taxon>
        <taxon>Actinacidiphila</taxon>
    </lineage>
</organism>
<dbReference type="GO" id="GO:0000976">
    <property type="term" value="F:transcription cis-regulatory region binding"/>
    <property type="evidence" value="ECO:0007669"/>
    <property type="project" value="TreeGrafter"/>
</dbReference>
<accession>A0A1H6E841</accession>
<gene>
    <name evidence="6" type="ORF">SAMN05216223_12728</name>
</gene>
<dbReference type="InterPro" id="IPR036271">
    <property type="entry name" value="Tet_transcr_reg_TetR-rel_C_sf"/>
</dbReference>
<keyword evidence="2 4" id="KW-0238">DNA-binding</keyword>
<dbReference type="InterPro" id="IPR009057">
    <property type="entry name" value="Homeodomain-like_sf"/>
</dbReference>
<dbReference type="InterPro" id="IPR050109">
    <property type="entry name" value="HTH-type_TetR-like_transc_reg"/>
</dbReference>
<dbReference type="OrthoDB" id="3173376at2"/>
<feature type="DNA-binding region" description="H-T-H motif" evidence="4">
    <location>
        <begin position="38"/>
        <end position="57"/>
    </location>
</feature>